<evidence type="ECO:0000256" key="5">
    <source>
        <dbReference type="ARBA" id="ARBA00022970"/>
    </source>
</evidence>
<dbReference type="AlphaFoldDB" id="A0A1F6NWQ6"/>
<evidence type="ECO:0000256" key="7">
    <source>
        <dbReference type="ARBA" id="ARBA00023136"/>
    </source>
</evidence>
<keyword evidence="3" id="KW-1003">Cell membrane</keyword>
<dbReference type="GO" id="GO:0022857">
    <property type="term" value="F:transmembrane transporter activity"/>
    <property type="evidence" value="ECO:0007669"/>
    <property type="project" value="InterPro"/>
</dbReference>
<dbReference type="InterPro" id="IPR052157">
    <property type="entry name" value="BCAA_transport_permease"/>
</dbReference>
<evidence type="ECO:0008006" key="12">
    <source>
        <dbReference type="Google" id="ProtNLM"/>
    </source>
</evidence>
<evidence type="ECO:0000256" key="3">
    <source>
        <dbReference type="ARBA" id="ARBA00022475"/>
    </source>
</evidence>
<organism evidence="10 11">
    <name type="scientific">Candidatus Magasanikbacteria bacterium RIFOXYC2_FULL_42_28</name>
    <dbReference type="NCBI Taxonomy" id="1798704"/>
    <lineage>
        <taxon>Bacteria</taxon>
        <taxon>Candidatus Magasanikiibacteriota</taxon>
    </lineage>
</organism>
<keyword evidence="5" id="KW-0029">Amino-acid transport</keyword>
<feature type="transmembrane region" description="Helical" evidence="9">
    <location>
        <begin position="261"/>
        <end position="278"/>
    </location>
</feature>
<evidence type="ECO:0000256" key="1">
    <source>
        <dbReference type="ARBA" id="ARBA00004651"/>
    </source>
</evidence>
<keyword evidence="7 9" id="KW-0472">Membrane</keyword>
<keyword evidence="2" id="KW-0813">Transport</keyword>
<evidence type="ECO:0000256" key="6">
    <source>
        <dbReference type="ARBA" id="ARBA00022989"/>
    </source>
</evidence>
<evidence type="ECO:0000256" key="2">
    <source>
        <dbReference type="ARBA" id="ARBA00022448"/>
    </source>
</evidence>
<dbReference type="Pfam" id="PF02653">
    <property type="entry name" value="BPD_transp_2"/>
    <property type="match status" value="1"/>
</dbReference>
<keyword evidence="6 9" id="KW-1133">Transmembrane helix</keyword>
<dbReference type="CDD" id="cd06582">
    <property type="entry name" value="TM_PBP1_LivH_like"/>
    <property type="match status" value="1"/>
</dbReference>
<keyword evidence="4 9" id="KW-0812">Transmembrane</keyword>
<comment type="subcellular location">
    <subcellularLocation>
        <location evidence="1">Cell membrane</location>
        <topology evidence="1">Multi-pass membrane protein</topology>
    </subcellularLocation>
</comment>
<dbReference type="STRING" id="1798704.A3J93_04955"/>
<dbReference type="InterPro" id="IPR001851">
    <property type="entry name" value="ABC_transp_permease"/>
</dbReference>
<protein>
    <recommendedName>
        <fullName evidence="12">ABC transporter permease</fullName>
    </recommendedName>
</protein>
<sequence length="287" mass="30997">MFWQILINGLIAGSIYALMAMSFSLIYSGTKFFNMTHGVMAITGGYLVYLGTKILGLNPALSIILSIIATGALGLLLNLIIFEPLKKRHSTNVALLVASLGAMTMIVAFLAIFFTNQFQTLGNSLVLTKIYHLGPAVITQTQVIIIICALMVLIGLSLILKFTKFGKMTRAINDNEEVATIVGIDTKKILRYIFFLGSAIAGGAGILMGYDVGLEPHVGLWLLLKGVIAAIIGGFGSIPGAFIGGYIIGLTENFGIWKISGEWKDAVAFIILIIFLLFRQRGLFGKR</sequence>
<dbReference type="EMBL" id="MFQZ01000003">
    <property type="protein sequence ID" value="OGH88372.1"/>
    <property type="molecule type" value="Genomic_DNA"/>
</dbReference>
<evidence type="ECO:0000256" key="4">
    <source>
        <dbReference type="ARBA" id="ARBA00022692"/>
    </source>
</evidence>
<evidence type="ECO:0000313" key="11">
    <source>
        <dbReference type="Proteomes" id="UP000177907"/>
    </source>
</evidence>
<feature type="transmembrane region" description="Helical" evidence="9">
    <location>
        <begin position="189"/>
        <end position="210"/>
    </location>
</feature>
<dbReference type="GO" id="GO:0006865">
    <property type="term" value="P:amino acid transport"/>
    <property type="evidence" value="ECO:0007669"/>
    <property type="project" value="UniProtKB-KW"/>
</dbReference>
<proteinExistence type="inferred from homology"/>
<evidence type="ECO:0000256" key="8">
    <source>
        <dbReference type="ARBA" id="ARBA00037998"/>
    </source>
</evidence>
<dbReference type="GO" id="GO:0005886">
    <property type="term" value="C:plasma membrane"/>
    <property type="evidence" value="ECO:0007669"/>
    <property type="project" value="UniProtKB-SubCell"/>
</dbReference>
<accession>A0A1F6NWQ6</accession>
<evidence type="ECO:0000256" key="9">
    <source>
        <dbReference type="SAM" id="Phobius"/>
    </source>
</evidence>
<gene>
    <name evidence="10" type="ORF">A3J93_04955</name>
</gene>
<dbReference type="PANTHER" id="PTHR11795:SF445">
    <property type="entry name" value="AMINO ACID ABC TRANSPORTER PERMEASE PROTEIN"/>
    <property type="match status" value="1"/>
</dbReference>
<feature type="transmembrane region" description="Helical" evidence="9">
    <location>
        <begin position="93"/>
        <end position="114"/>
    </location>
</feature>
<feature type="transmembrane region" description="Helical" evidence="9">
    <location>
        <begin position="222"/>
        <end position="249"/>
    </location>
</feature>
<reference evidence="10 11" key="1">
    <citation type="journal article" date="2016" name="Nat. Commun.">
        <title>Thousands of microbial genomes shed light on interconnected biogeochemical processes in an aquifer system.</title>
        <authorList>
            <person name="Anantharaman K."/>
            <person name="Brown C.T."/>
            <person name="Hug L.A."/>
            <person name="Sharon I."/>
            <person name="Castelle C.J."/>
            <person name="Probst A.J."/>
            <person name="Thomas B.C."/>
            <person name="Singh A."/>
            <person name="Wilkins M.J."/>
            <person name="Karaoz U."/>
            <person name="Brodie E.L."/>
            <person name="Williams K.H."/>
            <person name="Hubbard S.S."/>
            <person name="Banfield J.F."/>
        </authorList>
    </citation>
    <scope>NUCLEOTIDE SEQUENCE [LARGE SCALE GENOMIC DNA]</scope>
</reference>
<feature type="transmembrane region" description="Helical" evidence="9">
    <location>
        <begin position="6"/>
        <end position="27"/>
    </location>
</feature>
<feature type="transmembrane region" description="Helical" evidence="9">
    <location>
        <begin position="63"/>
        <end position="81"/>
    </location>
</feature>
<dbReference type="Proteomes" id="UP000177907">
    <property type="component" value="Unassembled WGS sequence"/>
</dbReference>
<feature type="transmembrane region" description="Helical" evidence="9">
    <location>
        <begin position="134"/>
        <end position="160"/>
    </location>
</feature>
<evidence type="ECO:0000313" key="10">
    <source>
        <dbReference type="EMBL" id="OGH88372.1"/>
    </source>
</evidence>
<comment type="caution">
    <text evidence="10">The sequence shown here is derived from an EMBL/GenBank/DDBJ whole genome shotgun (WGS) entry which is preliminary data.</text>
</comment>
<comment type="similarity">
    <text evidence="8">Belongs to the binding-protein-dependent transport system permease family. LivHM subfamily.</text>
</comment>
<dbReference type="PANTHER" id="PTHR11795">
    <property type="entry name" value="BRANCHED-CHAIN AMINO ACID TRANSPORT SYSTEM PERMEASE PROTEIN LIVH"/>
    <property type="match status" value="1"/>
</dbReference>
<name>A0A1F6NWQ6_9BACT</name>